<gene>
    <name evidence="2" type="ORF">NITHO_4710010</name>
</gene>
<dbReference type="PANTHER" id="PTHR33164:SF43">
    <property type="entry name" value="HTH-TYPE TRANSCRIPTIONAL REPRESSOR YETL"/>
    <property type="match status" value="1"/>
</dbReference>
<sequence length="166" mass="18487">MEDRGTATVAAEINILAKILSSLVKRDLERRLQCHGVSLGTLPYGVLRLLNYESQTISELSRKMHLTAATLVPVVDSLERDGLARRGQDPRDRRRIPLSITERGADVLARVPFIDPDDSLMSSLNRMGEEQSRQLLMLMRQLVAAMSDDGETMVEEVSAVTRSLGR</sequence>
<dbReference type="SUPFAM" id="SSF46785">
    <property type="entry name" value="Winged helix' DNA-binding domain"/>
    <property type="match status" value="1"/>
</dbReference>
<dbReference type="PRINTS" id="PR00598">
    <property type="entry name" value="HTHMARR"/>
</dbReference>
<dbReference type="AlphaFoldDB" id="I4EKP3"/>
<dbReference type="EMBL" id="CAGS01000414">
    <property type="protein sequence ID" value="CCF85255.1"/>
    <property type="molecule type" value="Genomic_DNA"/>
</dbReference>
<comment type="caution">
    <text evidence="2">The sequence shown here is derived from an EMBL/GenBank/DDBJ whole genome shotgun (WGS) entry which is preliminary data.</text>
</comment>
<evidence type="ECO:0000313" key="3">
    <source>
        <dbReference type="Proteomes" id="UP000004221"/>
    </source>
</evidence>
<name>I4EKP3_9BACT</name>
<dbReference type="Proteomes" id="UP000004221">
    <property type="component" value="Unassembled WGS sequence"/>
</dbReference>
<reference evidence="2 3" key="1">
    <citation type="journal article" date="2012" name="ISME J.">
        <title>Nitrification expanded: discovery, physiology and genomics of a nitrite-oxidizing bacterium from the phylum Chloroflexi.</title>
        <authorList>
            <person name="Sorokin D.Y."/>
            <person name="Lucker S."/>
            <person name="Vejmelkova D."/>
            <person name="Kostrikina N.A."/>
            <person name="Kleerebezem R."/>
            <person name="Rijpstra W.I."/>
            <person name="Damste J.S."/>
            <person name="Le Paslier D."/>
            <person name="Muyzer G."/>
            <person name="Wagner M."/>
            <person name="van Loosdrecht M.C."/>
            <person name="Daims H."/>
        </authorList>
    </citation>
    <scope>NUCLEOTIDE SEQUENCE [LARGE SCALE GENOMIC DNA]</scope>
    <source>
        <strain evidence="3">none</strain>
    </source>
</reference>
<dbReference type="GO" id="GO:0003700">
    <property type="term" value="F:DNA-binding transcription factor activity"/>
    <property type="evidence" value="ECO:0007669"/>
    <property type="project" value="InterPro"/>
</dbReference>
<proteinExistence type="predicted"/>
<dbReference type="PANTHER" id="PTHR33164">
    <property type="entry name" value="TRANSCRIPTIONAL REGULATOR, MARR FAMILY"/>
    <property type="match status" value="1"/>
</dbReference>
<dbReference type="InterPro" id="IPR036388">
    <property type="entry name" value="WH-like_DNA-bd_sf"/>
</dbReference>
<organism evidence="2 3">
    <name type="scientific">Nitrolancea hollandica Lb</name>
    <dbReference type="NCBI Taxonomy" id="1129897"/>
    <lineage>
        <taxon>Bacteria</taxon>
        <taxon>Pseudomonadati</taxon>
        <taxon>Thermomicrobiota</taxon>
        <taxon>Thermomicrobia</taxon>
        <taxon>Sphaerobacterales</taxon>
        <taxon>Sphaerobacterineae</taxon>
        <taxon>Sphaerobacteraceae</taxon>
        <taxon>Nitrolancea</taxon>
    </lineage>
</organism>
<dbReference type="OrthoDB" id="5195026at2"/>
<dbReference type="RefSeq" id="WP_008480030.1">
    <property type="nucleotide sequence ID" value="NZ_CAGS01000414.1"/>
</dbReference>
<dbReference type="PROSITE" id="PS50995">
    <property type="entry name" value="HTH_MARR_2"/>
    <property type="match status" value="1"/>
</dbReference>
<keyword evidence="3" id="KW-1185">Reference proteome</keyword>
<dbReference type="InterPro" id="IPR000835">
    <property type="entry name" value="HTH_MarR-typ"/>
</dbReference>
<dbReference type="GO" id="GO:0006950">
    <property type="term" value="P:response to stress"/>
    <property type="evidence" value="ECO:0007669"/>
    <property type="project" value="TreeGrafter"/>
</dbReference>
<dbReference type="InterPro" id="IPR036390">
    <property type="entry name" value="WH_DNA-bd_sf"/>
</dbReference>
<dbReference type="Pfam" id="PF01047">
    <property type="entry name" value="MarR"/>
    <property type="match status" value="1"/>
</dbReference>
<evidence type="ECO:0000259" key="1">
    <source>
        <dbReference type="PROSITE" id="PS50995"/>
    </source>
</evidence>
<feature type="domain" description="HTH marR-type" evidence="1">
    <location>
        <begin position="13"/>
        <end position="144"/>
    </location>
</feature>
<dbReference type="InterPro" id="IPR039422">
    <property type="entry name" value="MarR/SlyA-like"/>
</dbReference>
<evidence type="ECO:0000313" key="2">
    <source>
        <dbReference type="EMBL" id="CCF85255.1"/>
    </source>
</evidence>
<protein>
    <submittedName>
        <fullName evidence="2">Putative Transcriptional regulator, MarR family</fullName>
    </submittedName>
</protein>
<dbReference type="Gene3D" id="1.10.10.10">
    <property type="entry name" value="Winged helix-like DNA-binding domain superfamily/Winged helix DNA-binding domain"/>
    <property type="match status" value="1"/>
</dbReference>
<dbReference type="SMART" id="SM00347">
    <property type="entry name" value="HTH_MARR"/>
    <property type="match status" value="1"/>
</dbReference>
<accession>I4EKP3</accession>